<feature type="domain" description="CBS" evidence="6">
    <location>
        <begin position="214"/>
        <end position="272"/>
    </location>
</feature>
<protein>
    <submittedName>
        <fullName evidence="8">Arabinose-5-phosphate isomerase</fullName>
    </submittedName>
</protein>
<evidence type="ECO:0000256" key="3">
    <source>
        <dbReference type="ARBA" id="ARBA00023122"/>
    </source>
</evidence>
<dbReference type="PANTHER" id="PTHR42745">
    <property type="match status" value="1"/>
</dbReference>
<feature type="domain" description="CBS" evidence="6">
    <location>
        <begin position="278"/>
        <end position="329"/>
    </location>
</feature>
<dbReference type="InterPro" id="IPR001347">
    <property type="entry name" value="SIS_dom"/>
</dbReference>
<evidence type="ECO:0000256" key="2">
    <source>
        <dbReference type="ARBA" id="ARBA00022737"/>
    </source>
</evidence>
<keyword evidence="2" id="KW-0677">Repeat</keyword>
<evidence type="ECO:0000256" key="4">
    <source>
        <dbReference type="PIRNR" id="PIRNR004692"/>
    </source>
</evidence>
<dbReference type="InterPro" id="IPR004800">
    <property type="entry name" value="KdsD/KpsF-type"/>
</dbReference>
<dbReference type="SUPFAM" id="SSF53697">
    <property type="entry name" value="SIS domain"/>
    <property type="match status" value="1"/>
</dbReference>
<dbReference type="InterPro" id="IPR046342">
    <property type="entry name" value="CBS_dom_sf"/>
</dbReference>
<evidence type="ECO:0000259" key="6">
    <source>
        <dbReference type="PROSITE" id="PS51371"/>
    </source>
</evidence>
<keyword evidence="3 5" id="KW-0129">CBS domain</keyword>
<dbReference type="InterPro" id="IPR035474">
    <property type="entry name" value="SIS_Kpsf"/>
</dbReference>
<comment type="caution">
    <text evidence="8">The sequence shown here is derived from an EMBL/GenBank/DDBJ whole genome shotgun (WGS) entry which is preliminary data.</text>
</comment>
<dbReference type="PANTHER" id="PTHR42745:SF1">
    <property type="entry name" value="ARABINOSE 5-PHOSPHATE ISOMERASE KDSD"/>
    <property type="match status" value="1"/>
</dbReference>
<dbReference type="PROSITE" id="PS51371">
    <property type="entry name" value="CBS"/>
    <property type="match status" value="2"/>
</dbReference>
<dbReference type="InterPro" id="IPR046348">
    <property type="entry name" value="SIS_dom_sf"/>
</dbReference>
<dbReference type="Proteomes" id="UP001161390">
    <property type="component" value="Unassembled WGS sequence"/>
</dbReference>
<organism evidence="8 9">
    <name type="scientific">Algimonas porphyrae</name>
    <dbReference type="NCBI Taxonomy" id="1128113"/>
    <lineage>
        <taxon>Bacteria</taxon>
        <taxon>Pseudomonadati</taxon>
        <taxon>Pseudomonadota</taxon>
        <taxon>Alphaproteobacteria</taxon>
        <taxon>Maricaulales</taxon>
        <taxon>Robiginitomaculaceae</taxon>
        <taxon>Algimonas</taxon>
    </lineage>
</organism>
<dbReference type="PIRSF" id="PIRSF004692">
    <property type="entry name" value="KdsD_KpsF"/>
    <property type="match status" value="1"/>
</dbReference>
<dbReference type="SMART" id="SM00116">
    <property type="entry name" value="CBS"/>
    <property type="match status" value="2"/>
</dbReference>
<dbReference type="Pfam" id="PF01380">
    <property type="entry name" value="SIS"/>
    <property type="match status" value="1"/>
</dbReference>
<evidence type="ECO:0000313" key="9">
    <source>
        <dbReference type="Proteomes" id="UP001161390"/>
    </source>
</evidence>
<proteinExistence type="inferred from homology"/>
<dbReference type="Gene3D" id="3.40.50.10490">
    <property type="entry name" value="Glucose-6-phosphate isomerase like protein, domain 1"/>
    <property type="match status" value="1"/>
</dbReference>
<dbReference type="CDD" id="cd05014">
    <property type="entry name" value="SIS_Kpsf"/>
    <property type="match status" value="1"/>
</dbReference>
<evidence type="ECO:0000256" key="5">
    <source>
        <dbReference type="PROSITE-ProRule" id="PRU00703"/>
    </source>
</evidence>
<reference evidence="8" key="2">
    <citation type="submission" date="2023-01" db="EMBL/GenBank/DDBJ databases">
        <title>Draft genome sequence of Algimonas porphyrae strain NBRC 108216.</title>
        <authorList>
            <person name="Sun Q."/>
            <person name="Mori K."/>
        </authorList>
    </citation>
    <scope>NUCLEOTIDE SEQUENCE</scope>
    <source>
        <strain evidence="8">NBRC 108216</strain>
    </source>
</reference>
<feature type="domain" description="SIS" evidence="7">
    <location>
        <begin position="45"/>
        <end position="189"/>
    </location>
</feature>
<dbReference type="CDD" id="cd04604">
    <property type="entry name" value="CBS_pair_SIS_assoc"/>
    <property type="match status" value="1"/>
</dbReference>
<name>A0ABQ5V033_9PROT</name>
<dbReference type="InterPro" id="IPR050986">
    <property type="entry name" value="GutQ/KpsF_isomerases"/>
</dbReference>
<accession>A0ABQ5V033</accession>
<comment type="similarity">
    <text evidence="1 4">Belongs to the SIS family. GutQ/KpsF subfamily.</text>
</comment>
<dbReference type="InterPro" id="IPR000644">
    <property type="entry name" value="CBS_dom"/>
</dbReference>
<dbReference type="GO" id="GO:0016853">
    <property type="term" value="F:isomerase activity"/>
    <property type="evidence" value="ECO:0007669"/>
    <property type="project" value="UniProtKB-KW"/>
</dbReference>
<dbReference type="PROSITE" id="PS51464">
    <property type="entry name" value="SIS"/>
    <property type="match status" value="1"/>
</dbReference>
<dbReference type="EMBL" id="BSNJ01000003">
    <property type="protein sequence ID" value="GLQ20529.1"/>
    <property type="molecule type" value="Genomic_DNA"/>
</dbReference>
<dbReference type="Gene3D" id="3.10.580.10">
    <property type="entry name" value="CBS-domain"/>
    <property type="match status" value="1"/>
</dbReference>
<evidence type="ECO:0000256" key="1">
    <source>
        <dbReference type="ARBA" id="ARBA00008165"/>
    </source>
</evidence>
<sequence>MTDNATDYAVQALQVERDGLNALINALDVSSDHSLHGAFQAAVRLCHDMRGRGQGRIVVTGMGKSGHIGRKLASTLASTGTPSLFVHPAEASHGDLGMISRQDIVLALSNSGETRELSDILQYCARFSIPLIAITSGADSTLARAATTTLLLPAADEACSETLAPTTSTTMSLALGDALAVTLLKLSAFGASDFKTFHPGGKLGAGFRAVGDIVSQGMLPLIDADAPLPAAIAQMSESGLGIVGICDMSGRLIGVITDGDLRRNAGRDLMALRAGDVMSSSPVTVTPGQLAAEALALLNERRIQAVFVVDGGTPVGLLHIHDFLKQGVM</sequence>
<keyword evidence="8" id="KW-0413">Isomerase</keyword>
<dbReference type="NCBIfam" id="TIGR00393">
    <property type="entry name" value="kpsF"/>
    <property type="match status" value="1"/>
</dbReference>
<dbReference type="Pfam" id="PF00571">
    <property type="entry name" value="CBS"/>
    <property type="match status" value="2"/>
</dbReference>
<reference evidence="8" key="1">
    <citation type="journal article" date="2014" name="Int. J. Syst. Evol. Microbiol.">
        <title>Complete genome of a new Firmicutes species belonging to the dominant human colonic microbiota ('Ruminococcus bicirculans') reveals two chromosomes and a selective capacity to utilize plant glucans.</title>
        <authorList>
            <consortium name="NISC Comparative Sequencing Program"/>
            <person name="Wegmann U."/>
            <person name="Louis P."/>
            <person name="Goesmann A."/>
            <person name="Henrissat B."/>
            <person name="Duncan S.H."/>
            <person name="Flint H.J."/>
        </authorList>
    </citation>
    <scope>NUCLEOTIDE SEQUENCE</scope>
    <source>
        <strain evidence="8">NBRC 108216</strain>
    </source>
</reference>
<gene>
    <name evidence="8" type="ORF">GCM10007854_14840</name>
</gene>
<dbReference type="RefSeq" id="WP_284371223.1">
    <property type="nucleotide sequence ID" value="NZ_BSNJ01000003.1"/>
</dbReference>
<keyword evidence="9" id="KW-1185">Reference proteome</keyword>
<evidence type="ECO:0000259" key="7">
    <source>
        <dbReference type="PROSITE" id="PS51464"/>
    </source>
</evidence>
<evidence type="ECO:0000313" key="8">
    <source>
        <dbReference type="EMBL" id="GLQ20529.1"/>
    </source>
</evidence>